<name>A0A0F7SI95_PHARH</name>
<protein>
    <submittedName>
        <fullName evidence="2">Uncharacterized protein</fullName>
    </submittedName>
</protein>
<organism evidence="2">
    <name type="scientific">Phaffia rhodozyma</name>
    <name type="common">Yeast</name>
    <name type="synonym">Xanthophyllomyces dendrorhous</name>
    <dbReference type="NCBI Taxonomy" id="264483"/>
    <lineage>
        <taxon>Eukaryota</taxon>
        <taxon>Fungi</taxon>
        <taxon>Dikarya</taxon>
        <taxon>Basidiomycota</taxon>
        <taxon>Agaricomycotina</taxon>
        <taxon>Tremellomycetes</taxon>
        <taxon>Cystofilobasidiales</taxon>
        <taxon>Mrakiaceae</taxon>
        <taxon>Phaffia</taxon>
    </lineage>
</organism>
<proteinExistence type="predicted"/>
<reference evidence="2" key="1">
    <citation type="submission" date="2014-08" db="EMBL/GenBank/DDBJ databases">
        <authorList>
            <person name="Sharma Rahul"/>
            <person name="Thines Marco"/>
        </authorList>
    </citation>
    <scope>NUCLEOTIDE SEQUENCE</scope>
</reference>
<evidence type="ECO:0000313" key="2">
    <source>
        <dbReference type="EMBL" id="CDZ97029.1"/>
    </source>
</evidence>
<dbReference type="EMBL" id="LN483167">
    <property type="protein sequence ID" value="CDZ97029.1"/>
    <property type="molecule type" value="Genomic_DNA"/>
</dbReference>
<feature type="compositionally biased region" description="Basic and acidic residues" evidence="1">
    <location>
        <begin position="77"/>
        <end position="95"/>
    </location>
</feature>
<accession>A0A0F7SI95</accession>
<feature type="region of interest" description="Disordered" evidence="1">
    <location>
        <begin position="67"/>
        <end position="95"/>
    </location>
</feature>
<dbReference type="AlphaFoldDB" id="A0A0F7SI95"/>
<sequence>MIHVLHDFSFSIQSDIPCILEPDDDGTDHNVTLESDRKIDRSLEWVSPLSFSSRSLVLVERETPGSCLSTTLSSGETRGRRGERPYDRANRMEES</sequence>
<evidence type="ECO:0000256" key="1">
    <source>
        <dbReference type="SAM" id="MobiDB-lite"/>
    </source>
</evidence>